<feature type="site" description="mRNA cap binding" evidence="16">
    <location>
        <position position="166"/>
    </location>
</feature>
<evidence type="ECO:0000256" key="4">
    <source>
        <dbReference type="ARBA" id="ARBA00022603"/>
    </source>
</evidence>
<evidence type="ECO:0000256" key="12">
    <source>
        <dbReference type="ARBA" id="ARBA00033387"/>
    </source>
</evidence>
<feature type="domain" description="MRNA cap 0 methyltransferase" evidence="18">
    <location>
        <begin position="125"/>
        <end position="461"/>
    </location>
</feature>
<feature type="site" description="mRNA cap binding" evidence="16">
    <location>
        <position position="172"/>
    </location>
</feature>
<keyword evidence="20" id="KW-1185">Reference proteome</keyword>
<feature type="binding site" evidence="16">
    <location>
        <begin position="134"/>
        <end position="135"/>
    </location>
    <ligand>
        <name>mRNA</name>
        <dbReference type="ChEBI" id="CHEBI:33699"/>
    </ligand>
</feature>
<feature type="region of interest" description="Disordered" evidence="17">
    <location>
        <begin position="304"/>
        <end position="341"/>
    </location>
</feature>
<evidence type="ECO:0000256" key="16">
    <source>
        <dbReference type="PIRSR" id="PIRSR028762-2"/>
    </source>
</evidence>
<proteinExistence type="inferred from homology"/>
<keyword evidence="6 15" id="KW-0808">Transferase</keyword>
<dbReference type="EC" id="2.1.1.56" evidence="3 15"/>
<dbReference type="PANTHER" id="PTHR12189">
    <property type="entry name" value="MRNA GUANINE-7- METHYLTRANSFERASE"/>
    <property type="match status" value="1"/>
</dbReference>
<keyword evidence="7 15" id="KW-0949">S-adenosyl-L-methionine</keyword>
<dbReference type="GO" id="GO:0005634">
    <property type="term" value="C:nucleus"/>
    <property type="evidence" value="ECO:0007669"/>
    <property type="project" value="UniProtKB-SubCell"/>
</dbReference>
<keyword evidence="4 15" id="KW-0489">Methyltransferase</keyword>
<dbReference type="OrthoDB" id="10248867at2759"/>
<dbReference type="EMBL" id="MU004234">
    <property type="protein sequence ID" value="KAF2670455.1"/>
    <property type="molecule type" value="Genomic_DNA"/>
</dbReference>
<organism evidence="19 20">
    <name type="scientific">Microthyrium microscopicum</name>
    <dbReference type="NCBI Taxonomy" id="703497"/>
    <lineage>
        <taxon>Eukaryota</taxon>
        <taxon>Fungi</taxon>
        <taxon>Dikarya</taxon>
        <taxon>Ascomycota</taxon>
        <taxon>Pezizomycotina</taxon>
        <taxon>Dothideomycetes</taxon>
        <taxon>Dothideomycetes incertae sedis</taxon>
        <taxon>Microthyriales</taxon>
        <taxon>Microthyriaceae</taxon>
        <taxon>Microthyrium</taxon>
    </lineage>
</organism>
<comment type="function">
    <text evidence="1">Responsible for methylating the 5'-cap structure of mRNAs.</text>
</comment>
<evidence type="ECO:0000256" key="6">
    <source>
        <dbReference type="ARBA" id="ARBA00022679"/>
    </source>
</evidence>
<dbReference type="Gene3D" id="3.40.50.150">
    <property type="entry name" value="Vaccinia Virus protein VP39"/>
    <property type="match status" value="1"/>
</dbReference>
<feature type="site" description="mRNA cap binding" evidence="16">
    <location>
        <position position="257"/>
    </location>
</feature>
<dbReference type="GO" id="GO:0003723">
    <property type="term" value="F:RNA binding"/>
    <property type="evidence" value="ECO:0007669"/>
    <property type="project" value="UniProtKB-KW"/>
</dbReference>
<comment type="similarity">
    <text evidence="15">Belongs to the class I-like SAM-binding methyltransferase superfamily. mRNA cap 0 methyltransferase family.</text>
</comment>
<dbReference type="GO" id="GO:0004482">
    <property type="term" value="F:mRNA 5'-cap (guanine-N7-)-methyltransferase activity"/>
    <property type="evidence" value="ECO:0007669"/>
    <property type="project" value="UniProtKB-EC"/>
</dbReference>
<dbReference type="InterPro" id="IPR016899">
    <property type="entry name" value="mRNA_G-N7_MeTrfase_euk"/>
</dbReference>
<evidence type="ECO:0000256" key="15">
    <source>
        <dbReference type="PIRNR" id="PIRNR028762"/>
    </source>
</evidence>
<comment type="subcellular location">
    <subcellularLocation>
        <location evidence="2 15">Nucleus</location>
    </subcellularLocation>
</comment>
<evidence type="ECO:0000256" key="8">
    <source>
        <dbReference type="ARBA" id="ARBA00022884"/>
    </source>
</evidence>
<name>A0A6A6UDU2_9PEZI</name>
<keyword evidence="5 15" id="KW-0507">mRNA processing</keyword>
<dbReference type="CDD" id="cd02440">
    <property type="entry name" value="AdoMet_MTases"/>
    <property type="match status" value="1"/>
</dbReference>
<evidence type="ECO:0000256" key="3">
    <source>
        <dbReference type="ARBA" id="ARBA00011926"/>
    </source>
</evidence>
<dbReference type="AlphaFoldDB" id="A0A6A6UDU2"/>
<evidence type="ECO:0000256" key="13">
    <source>
        <dbReference type="ARBA" id="ARBA00044712"/>
    </source>
</evidence>
<keyword evidence="10 15" id="KW-0539">Nucleus</keyword>
<evidence type="ECO:0000313" key="20">
    <source>
        <dbReference type="Proteomes" id="UP000799302"/>
    </source>
</evidence>
<dbReference type="PANTHER" id="PTHR12189:SF2">
    <property type="entry name" value="MRNA CAP GUANINE-N7 METHYLTRANSFERASE"/>
    <property type="match status" value="1"/>
</dbReference>
<dbReference type="PROSITE" id="PS51562">
    <property type="entry name" value="RNA_CAP0_MT"/>
    <property type="match status" value="1"/>
</dbReference>
<evidence type="ECO:0000313" key="19">
    <source>
        <dbReference type="EMBL" id="KAF2670455.1"/>
    </source>
</evidence>
<comment type="catalytic activity">
    <reaction evidence="13">
        <text>a 5'-end (5'-triphosphoguanosine)-ribonucleoside in mRNA + S-adenosyl-L-methionine = a 5'-end (N(7)-methyl 5'-triphosphoguanosine)-ribonucleoside in mRNA + S-adenosyl-L-homocysteine</text>
        <dbReference type="Rhea" id="RHEA:67008"/>
        <dbReference type="Rhea" id="RHEA-COMP:17166"/>
        <dbReference type="Rhea" id="RHEA-COMP:17167"/>
        <dbReference type="ChEBI" id="CHEBI:57856"/>
        <dbReference type="ChEBI" id="CHEBI:59789"/>
        <dbReference type="ChEBI" id="CHEBI:156461"/>
        <dbReference type="ChEBI" id="CHEBI:167617"/>
        <dbReference type="EC" id="2.1.1.56"/>
    </reaction>
</comment>
<dbReference type="SUPFAM" id="SSF53335">
    <property type="entry name" value="S-adenosyl-L-methionine-dependent methyltransferases"/>
    <property type="match status" value="1"/>
</dbReference>
<dbReference type="Pfam" id="PF03291">
    <property type="entry name" value="mRNA_G-N7_MeTrfase"/>
    <property type="match status" value="2"/>
</dbReference>
<feature type="site" description="mRNA cap binding" evidence="16">
    <location>
        <position position="197"/>
    </location>
</feature>
<keyword evidence="8 15" id="KW-0694">RNA-binding</keyword>
<evidence type="ECO:0000256" key="1">
    <source>
        <dbReference type="ARBA" id="ARBA00003378"/>
    </source>
</evidence>
<feature type="compositionally biased region" description="Basic and acidic residues" evidence="17">
    <location>
        <begin position="321"/>
        <end position="338"/>
    </location>
</feature>
<keyword evidence="9 15" id="KW-0506">mRNA capping</keyword>
<evidence type="ECO:0000256" key="9">
    <source>
        <dbReference type="ARBA" id="ARBA00023042"/>
    </source>
</evidence>
<dbReference type="PIRSF" id="PIRSF028762">
    <property type="entry name" value="ABD1"/>
    <property type="match status" value="1"/>
</dbReference>
<dbReference type="InterPro" id="IPR029063">
    <property type="entry name" value="SAM-dependent_MTases_sf"/>
</dbReference>
<evidence type="ECO:0000256" key="17">
    <source>
        <dbReference type="SAM" id="MobiDB-lite"/>
    </source>
</evidence>
<evidence type="ECO:0000256" key="5">
    <source>
        <dbReference type="ARBA" id="ARBA00022664"/>
    </source>
</evidence>
<sequence length="461" mass="52963">MDRAQKRKRDGSVTPPPRSPPRERKRPGASSGLPSGRVEKRRPGPSQPRKRDGSVTPPPRSPPRERKRPGVSARLPTRRPEALSRDAPRDQNPPDMMLQRGVHNVVAQHYNAVPERGRAWRQTDSKIKGLRSFNNWVKSVLIQKCAPKEDGRVMRNAKVLDIGCGKGGDLMKWQKNHIELYVGIDPADVSIDQARDRYEQMKRKDRRLFHGEFIARDGFGQSLDGIDIVMRVGFDKGLDARWGGGGFDIVSMMFCMHYAFETEAKARQMLQNVAGALRKGGRFLGVIPNSDALSERVEEYYKKHSKAAPPVQDDEDDDWDPEKSLDTKEEEPAAKDKEESEEIGWGNSIYNVKFPQGAPKDGIFRPPYGHKYFFFLEEAVDEVPEFVVPWEAFRGLAEEYNLSMEYRMPFREVWEQERHNPVFRELSERMNVRDRNTGELRVSEEEMEAASFYHAFCFEKV</sequence>
<feature type="compositionally biased region" description="Basic and acidic residues" evidence="17">
    <location>
        <begin position="78"/>
        <end position="89"/>
    </location>
</feature>
<dbReference type="Proteomes" id="UP000799302">
    <property type="component" value="Unassembled WGS sequence"/>
</dbReference>
<dbReference type="InterPro" id="IPR039753">
    <property type="entry name" value="RG7MT1"/>
</dbReference>
<evidence type="ECO:0000256" key="2">
    <source>
        <dbReference type="ARBA" id="ARBA00004123"/>
    </source>
</evidence>
<feature type="region of interest" description="Disordered" evidence="17">
    <location>
        <begin position="1"/>
        <end position="95"/>
    </location>
</feature>
<feature type="site" description="mRNA cap binding" evidence="16">
    <location>
        <position position="453"/>
    </location>
</feature>
<gene>
    <name evidence="19" type="ORF">BT63DRAFT_371860</name>
</gene>
<evidence type="ECO:0000259" key="18">
    <source>
        <dbReference type="PROSITE" id="PS51562"/>
    </source>
</evidence>
<evidence type="ECO:0000256" key="10">
    <source>
        <dbReference type="ARBA" id="ARBA00023242"/>
    </source>
</evidence>
<accession>A0A6A6UDU2</accession>
<evidence type="ECO:0000256" key="11">
    <source>
        <dbReference type="ARBA" id="ARBA00032772"/>
    </source>
</evidence>
<evidence type="ECO:0000256" key="7">
    <source>
        <dbReference type="ARBA" id="ARBA00022691"/>
    </source>
</evidence>
<feature type="site" description="mRNA cap binding" evidence="16">
    <location>
        <position position="385"/>
    </location>
</feature>
<evidence type="ECO:0000256" key="14">
    <source>
        <dbReference type="ARBA" id="ARBA00049739"/>
    </source>
</evidence>
<dbReference type="InterPro" id="IPR004971">
    <property type="entry name" value="mRNA_G-N7_MeTrfase_dom"/>
</dbReference>
<reference evidence="19" key="1">
    <citation type="journal article" date="2020" name="Stud. Mycol.">
        <title>101 Dothideomycetes genomes: a test case for predicting lifestyles and emergence of pathogens.</title>
        <authorList>
            <person name="Haridas S."/>
            <person name="Albert R."/>
            <person name="Binder M."/>
            <person name="Bloem J."/>
            <person name="Labutti K."/>
            <person name="Salamov A."/>
            <person name="Andreopoulos B."/>
            <person name="Baker S."/>
            <person name="Barry K."/>
            <person name="Bills G."/>
            <person name="Bluhm B."/>
            <person name="Cannon C."/>
            <person name="Castanera R."/>
            <person name="Culley D."/>
            <person name="Daum C."/>
            <person name="Ezra D."/>
            <person name="Gonzalez J."/>
            <person name="Henrissat B."/>
            <person name="Kuo A."/>
            <person name="Liang C."/>
            <person name="Lipzen A."/>
            <person name="Lutzoni F."/>
            <person name="Magnuson J."/>
            <person name="Mondo S."/>
            <person name="Nolan M."/>
            <person name="Ohm R."/>
            <person name="Pangilinan J."/>
            <person name="Park H.-J."/>
            <person name="Ramirez L."/>
            <person name="Alfaro M."/>
            <person name="Sun H."/>
            <person name="Tritt A."/>
            <person name="Yoshinaga Y."/>
            <person name="Zwiers L.-H."/>
            <person name="Turgeon B."/>
            <person name="Goodwin S."/>
            <person name="Spatafora J."/>
            <person name="Crous P."/>
            <person name="Grigoriev I."/>
        </authorList>
    </citation>
    <scope>NUCLEOTIDE SEQUENCE</scope>
    <source>
        <strain evidence="19">CBS 115976</strain>
    </source>
</reference>
<protein>
    <recommendedName>
        <fullName evidence="14 15">mRNA cap guanine-N(7) methyltransferase</fullName>
        <ecNumber evidence="3 15">2.1.1.56</ecNumber>
    </recommendedName>
    <alternativeName>
        <fullName evidence="11 15">mRNA (guanine-N(7))-methyltransferase</fullName>
    </alternativeName>
    <alternativeName>
        <fullName evidence="12 15">mRNA cap methyltransferase</fullName>
    </alternativeName>
</protein>